<dbReference type="Gene3D" id="2.20.25.10">
    <property type="match status" value="1"/>
</dbReference>
<sequence>MSMDRKLLDILCCPVSKRPVQPLPDTDLERLNRLIQEGQIRYMDDSEVEAPLEQALITDNGSRIYRVDDGIPVMLEERGLPGSALEQPPPRE</sequence>
<dbReference type="InterPro" id="IPR005651">
    <property type="entry name" value="Trm112-like"/>
</dbReference>
<accession>A0ABS1E6J5</accession>
<dbReference type="EMBL" id="NRSH01000128">
    <property type="protein sequence ID" value="MBK1727320.1"/>
    <property type="molecule type" value="Genomic_DNA"/>
</dbReference>
<name>A0ABS1E6J5_9GAMM</name>
<evidence type="ECO:0000313" key="2">
    <source>
        <dbReference type="Proteomes" id="UP000738126"/>
    </source>
</evidence>
<organism evidence="1 2">
    <name type="scientific">Halorhodospira neutriphila</name>
    <dbReference type="NCBI Taxonomy" id="168379"/>
    <lineage>
        <taxon>Bacteria</taxon>
        <taxon>Pseudomonadati</taxon>
        <taxon>Pseudomonadota</taxon>
        <taxon>Gammaproteobacteria</taxon>
        <taxon>Chromatiales</taxon>
        <taxon>Ectothiorhodospiraceae</taxon>
        <taxon>Halorhodospira</taxon>
    </lineage>
</organism>
<dbReference type="SUPFAM" id="SSF158997">
    <property type="entry name" value="Trm112p-like"/>
    <property type="match status" value="1"/>
</dbReference>
<gene>
    <name evidence="1" type="ORF">CKO13_09885</name>
</gene>
<comment type="caution">
    <text evidence="1">The sequence shown here is derived from an EMBL/GenBank/DDBJ whole genome shotgun (WGS) entry which is preliminary data.</text>
</comment>
<keyword evidence="2" id="KW-1185">Reference proteome</keyword>
<evidence type="ECO:0000313" key="1">
    <source>
        <dbReference type="EMBL" id="MBK1727320.1"/>
    </source>
</evidence>
<proteinExistence type="predicted"/>
<dbReference type="Proteomes" id="UP000738126">
    <property type="component" value="Unassembled WGS sequence"/>
</dbReference>
<dbReference type="Pfam" id="PF03966">
    <property type="entry name" value="Trm112p"/>
    <property type="match status" value="1"/>
</dbReference>
<reference evidence="1 2" key="1">
    <citation type="journal article" date="2020" name="Microorganisms">
        <title>Osmotic Adaptation and Compatible Solute Biosynthesis of Phototrophic Bacteria as Revealed from Genome Analyses.</title>
        <authorList>
            <person name="Imhoff J.F."/>
            <person name="Rahn T."/>
            <person name="Kunzel S."/>
            <person name="Keller A."/>
            <person name="Neulinger S.C."/>
        </authorList>
    </citation>
    <scope>NUCLEOTIDE SEQUENCE [LARGE SCALE GENOMIC DNA]</scope>
    <source>
        <strain evidence="1 2">DSM 15116</strain>
    </source>
</reference>
<protein>
    <submittedName>
        <fullName evidence="1">Uncharacterized protein</fullName>
    </submittedName>
</protein>